<organism evidence="1 2">
    <name type="scientific">Siphonobacter curvatus</name>
    <dbReference type="NCBI Taxonomy" id="2094562"/>
    <lineage>
        <taxon>Bacteria</taxon>
        <taxon>Pseudomonadati</taxon>
        <taxon>Bacteroidota</taxon>
        <taxon>Cytophagia</taxon>
        <taxon>Cytophagales</taxon>
        <taxon>Cytophagaceae</taxon>
        <taxon>Siphonobacter</taxon>
    </lineage>
</organism>
<proteinExistence type="predicted"/>
<comment type="caution">
    <text evidence="1">The sequence shown here is derived from an EMBL/GenBank/DDBJ whole genome shotgun (WGS) entry which is preliminary data.</text>
</comment>
<dbReference type="EMBL" id="PTRA01000006">
    <property type="protein sequence ID" value="PQA54374.1"/>
    <property type="molecule type" value="Genomic_DNA"/>
</dbReference>
<protein>
    <submittedName>
        <fullName evidence="1">Uncharacterized protein</fullName>
    </submittedName>
</protein>
<dbReference type="AlphaFoldDB" id="A0A2S7IFU6"/>
<name>A0A2S7IFU6_9BACT</name>
<gene>
    <name evidence="1" type="ORF">C5O19_21730</name>
</gene>
<reference evidence="2" key="1">
    <citation type="submission" date="2018-02" db="EMBL/GenBank/DDBJ databases">
        <title>Genome sequencing of Solimonas sp. HR-BB.</title>
        <authorList>
            <person name="Lee Y."/>
            <person name="Jeon C.O."/>
        </authorList>
    </citation>
    <scope>NUCLEOTIDE SEQUENCE [LARGE SCALE GENOMIC DNA]</scope>
    <source>
        <strain evidence="2">HR-U</strain>
    </source>
</reference>
<sequence length="62" mass="7149">MSSVARTTQSDFPLQKSKIFLKSVPIRALYGKKKAPVVKIEKTLKITLNYTFKKTVYTRRIS</sequence>
<evidence type="ECO:0000313" key="2">
    <source>
        <dbReference type="Proteomes" id="UP000239590"/>
    </source>
</evidence>
<keyword evidence="2" id="KW-1185">Reference proteome</keyword>
<accession>A0A2S7IFU6</accession>
<dbReference type="Proteomes" id="UP000239590">
    <property type="component" value="Unassembled WGS sequence"/>
</dbReference>
<evidence type="ECO:0000313" key="1">
    <source>
        <dbReference type="EMBL" id="PQA54374.1"/>
    </source>
</evidence>